<evidence type="ECO:0000313" key="3">
    <source>
        <dbReference type="Proteomes" id="UP001303473"/>
    </source>
</evidence>
<dbReference type="Proteomes" id="UP001303473">
    <property type="component" value="Unassembled WGS sequence"/>
</dbReference>
<evidence type="ECO:0000256" key="1">
    <source>
        <dbReference type="SAM" id="MobiDB-lite"/>
    </source>
</evidence>
<sequence>MAITEFPTTPCHVFSGVSLRRPVAARDLLHRRFCTVRPGYTGHTSQRFPVHERASGRAAPIPTPMITIASGRRLMSLASPPPGPRSGSYHRPNVPSSPYDADASDTINADIPALPTQRASASAWHASKLCCSFSFGVFNSVPQTHHPKNRLLPSFERAASRPAQPARTTSHIQDACVQTHWLVLHIFGVSMLGECTSNDSSTFPVGEFWTWGRRNRTPGDP</sequence>
<gene>
    <name evidence="2" type="ORF">QBC46DRAFT_453634</name>
</gene>
<name>A0AAN6RZ53_9PEZI</name>
<keyword evidence="3" id="KW-1185">Reference proteome</keyword>
<dbReference type="EMBL" id="MU853933">
    <property type="protein sequence ID" value="KAK3935237.1"/>
    <property type="molecule type" value="Genomic_DNA"/>
</dbReference>
<proteinExistence type="predicted"/>
<feature type="region of interest" description="Disordered" evidence="1">
    <location>
        <begin position="76"/>
        <end position="106"/>
    </location>
</feature>
<comment type="caution">
    <text evidence="2">The sequence shown here is derived from an EMBL/GenBank/DDBJ whole genome shotgun (WGS) entry which is preliminary data.</text>
</comment>
<organism evidence="2 3">
    <name type="scientific">Diplogelasinospora grovesii</name>
    <dbReference type="NCBI Taxonomy" id="303347"/>
    <lineage>
        <taxon>Eukaryota</taxon>
        <taxon>Fungi</taxon>
        <taxon>Dikarya</taxon>
        <taxon>Ascomycota</taxon>
        <taxon>Pezizomycotina</taxon>
        <taxon>Sordariomycetes</taxon>
        <taxon>Sordariomycetidae</taxon>
        <taxon>Sordariales</taxon>
        <taxon>Diplogelasinosporaceae</taxon>
        <taxon>Diplogelasinospora</taxon>
    </lineage>
</organism>
<accession>A0AAN6RZ53</accession>
<dbReference type="AlphaFoldDB" id="A0AAN6RZ53"/>
<reference evidence="3" key="1">
    <citation type="journal article" date="2023" name="Mol. Phylogenet. Evol.">
        <title>Genome-scale phylogeny and comparative genomics of the fungal order Sordariales.</title>
        <authorList>
            <person name="Hensen N."/>
            <person name="Bonometti L."/>
            <person name="Westerberg I."/>
            <person name="Brannstrom I.O."/>
            <person name="Guillou S."/>
            <person name="Cros-Aarteil S."/>
            <person name="Calhoun S."/>
            <person name="Haridas S."/>
            <person name="Kuo A."/>
            <person name="Mondo S."/>
            <person name="Pangilinan J."/>
            <person name="Riley R."/>
            <person name="LaButti K."/>
            <person name="Andreopoulos B."/>
            <person name="Lipzen A."/>
            <person name="Chen C."/>
            <person name="Yan M."/>
            <person name="Daum C."/>
            <person name="Ng V."/>
            <person name="Clum A."/>
            <person name="Steindorff A."/>
            <person name="Ohm R.A."/>
            <person name="Martin F."/>
            <person name="Silar P."/>
            <person name="Natvig D.O."/>
            <person name="Lalanne C."/>
            <person name="Gautier V."/>
            <person name="Ament-Velasquez S.L."/>
            <person name="Kruys A."/>
            <person name="Hutchinson M.I."/>
            <person name="Powell A.J."/>
            <person name="Barry K."/>
            <person name="Miller A.N."/>
            <person name="Grigoriev I.V."/>
            <person name="Debuchy R."/>
            <person name="Gladieux P."/>
            <person name="Hiltunen Thoren M."/>
            <person name="Johannesson H."/>
        </authorList>
    </citation>
    <scope>NUCLEOTIDE SEQUENCE [LARGE SCALE GENOMIC DNA]</scope>
    <source>
        <strain evidence="3">CBS 340.73</strain>
    </source>
</reference>
<evidence type="ECO:0000313" key="2">
    <source>
        <dbReference type="EMBL" id="KAK3935237.1"/>
    </source>
</evidence>
<protein>
    <submittedName>
        <fullName evidence="2">Uncharacterized protein</fullName>
    </submittedName>
</protein>